<keyword evidence="4 8" id="KW-0812">Transmembrane</keyword>
<dbReference type="Pfam" id="PF04647">
    <property type="entry name" value="AgrB"/>
    <property type="match status" value="1"/>
</dbReference>
<dbReference type="GO" id="GO:0016020">
    <property type="term" value="C:membrane"/>
    <property type="evidence" value="ECO:0007669"/>
    <property type="project" value="InterPro"/>
</dbReference>
<evidence type="ECO:0000313" key="9">
    <source>
        <dbReference type="EMBL" id="NEU04207.1"/>
    </source>
</evidence>
<feature type="transmembrane region" description="Helical" evidence="8">
    <location>
        <begin position="25"/>
        <end position="54"/>
    </location>
</feature>
<feature type="transmembrane region" description="Helical" evidence="8">
    <location>
        <begin position="146"/>
        <end position="167"/>
    </location>
</feature>
<keyword evidence="10" id="KW-1185">Reference proteome</keyword>
<dbReference type="GO" id="GO:0006508">
    <property type="term" value="P:proteolysis"/>
    <property type="evidence" value="ECO:0007669"/>
    <property type="project" value="UniProtKB-KW"/>
</dbReference>
<dbReference type="InterPro" id="IPR006741">
    <property type="entry name" value="AgrB"/>
</dbReference>
<evidence type="ECO:0000313" key="10">
    <source>
        <dbReference type="Proteomes" id="UP000481872"/>
    </source>
</evidence>
<dbReference type="AlphaFoldDB" id="A0A6M0H139"/>
<organism evidence="9 10">
    <name type="scientific">Clostridium senegalense</name>
    <dbReference type="NCBI Taxonomy" id="1465809"/>
    <lineage>
        <taxon>Bacteria</taxon>
        <taxon>Bacillati</taxon>
        <taxon>Bacillota</taxon>
        <taxon>Clostridia</taxon>
        <taxon>Eubacteriales</taxon>
        <taxon>Clostridiaceae</taxon>
        <taxon>Clostridium</taxon>
    </lineage>
</organism>
<keyword evidence="1" id="KW-1003">Cell membrane</keyword>
<keyword evidence="7 8" id="KW-0472">Membrane</keyword>
<keyword evidence="5" id="KW-0378">Hydrolase</keyword>
<dbReference type="EMBL" id="JAAGPU010000006">
    <property type="protein sequence ID" value="NEU04207.1"/>
    <property type="molecule type" value="Genomic_DNA"/>
</dbReference>
<dbReference type="SMART" id="SM00793">
    <property type="entry name" value="AgrB"/>
    <property type="match status" value="1"/>
</dbReference>
<dbReference type="Proteomes" id="UP000481872">
    <property type="component" value="Unassembled WGS sequence"/>
</dbReference>
<feature type="transmembrane region" description="Helical" evidence="8">
    <location>
        <begin position="102"/>
        <end position="125"/>
    </location>
</feature>
<evidence type="ECO:0000256" key="4">
    <source>
        <dbReference type="ARBA" id="ARBA00022692"/>
    </source>
</evidence>
<dbReference type="GO" id="GO:0009372">
    <property type="term" value="P:quorum sensing"/>
    <property type="evidence" value="ECO:0007669"/>
    <property type="project" value="UniProtKB-KW"/>
</dbReference>
<sequence length="218" mass="24614">MLKIVNAISKWMAIKLDLDDEKKDVIAYGMFAFFQSIFCILLVIIVGFIFHVLVEAVIISFSIAILRKSSGGIHASTPGICAIVGTLVPIICSLIIKNINITLYVVIFFGVIAFLISYMLVYKLAPVDSIKKPIKNTKKRLKLKRKSIITISVYLVLVILNLIAYYIWESYDLMVYSLCICSGMLWQVFTLTKIGHLLLSKVDDFLSNIISYEACEKR</sequence>
<name>A0A6M0H139_9CLOT</name>
<gene>
    <name evidence="9" type="ORF">G3M99_04895</name>
</gene>
<evidence type="ECO:0000256" key="1">
    <source>
        <dbReference type="ARBA" id="ARBA00022475"/>
    </source>
</evidence>
<protein>
    <submittedName>
        <fullName evidence="9">Accessory gene regulator B family protein</fullName>
    </submittedName>
</protein>
<keyword evidence="3" id="KW-0645">Protease</keyword>
<feature type="transmembrane region" description="Helical" evidence="8">
    <location>
        <begin position="173"/>
        <end position="191"/>
    </location>
</feature>
<accession>A0A6M0H139</accession>
<keyword evidence="2" id="KW-0673">Quorum sensing</keyword>
<evidence type="ECO:0000256" key="8">
    <source>
        <dbReference type="SAM" id="Phobius"/>
    </source>
</evidence>
<evidence type="ECO:0000256" key="7">
    <source>
        <dbReference type="ARBA" id="ARBA00023136"/>
    </source>
</evidence>
<proteinExistence type="predicted"/>
<dbReference type="GO" id="GO:0008233">
    <property type="term" value="F:peptidase activity"/>
    <property type="evidence" value="ECO:0007669"/>
    <property type="project" value="UniProtKB-KW"/>
</dbReference>
<dbReference type="RefSeq" id="WP_199869402.1">
    <property type="nucleotide sequence ID" value="NZ_JAAGPU010000006.1"/>
</dbReference>
<evidence type="ECO:0000256" key="6">
    <source>
        <dbReference type="ARBA" id="ARBA00022989"/>
    </source>
</evidence>
<comment type="caution">
    <text evidence="9">The sequence shown here is derived from an EMBL/GenBank/DDBJ whole genome shotgun (WGS) entry which is preliminary data.</text>
</comment>
<feature type="transmembrane region" description="Helical" evidence="8">
    <location>
        <begin position="75"/>
        <end position="96"/>
    </location>
</feature>
<reference evidence="9 10" key="1">
    <citation type="submission" date="2020-02" db="EMBL/GenBank/DDBJ databases">
        <title>Genome assembly of a novel Clostridium senegalense strain.</title>
        <authorList>
            <person name="Gupta T.B."/>
            <person name="Jauregui R."/>
            <person name="Maclean P."/>
            <person name="Nawarathana A."/>
            <person name="Brightwell G."/>
        </authorList>
    </citation>
    <scope>NUCLEOTIDE SEQUENCE [LARGE SCALE GENOMIC DNA]</scope>
    <source>
        <strain evidence="9 10">AGRFS4</strain>
    </source>
</reference>
<evidence type="ECO:0000256" key="2">
    <source>
        <dbReference type="ARBA" id="ARBA00022654"/>
    </source>
</evidence>
<keyword evidence="6 8" id="KW-1133">Transmembrane helix</keyword>
<evidence type="ECO:0000256" key="5">
    <source>
        <dbReference type="ARBA" id="ARBA00022801"/>
    </source>
</evidence>
<evidence type="ECO:0000256" key="3">
    <source>
        <dbReference type="ARBA" id="ARBA00022670"/>
    </source>
</evidence>